<dbReference type="AlphaFoldDB" id="M9M8N1"/>
<accession>M9M8N1</accession>
<evidence type="ECO:0000313" key="2">
    <source>
        <dbReference type="Proteomes" id="UP000029453"/>
    </source>
</evidence>
<dbReference type="EMBL" id="BALG01000464">
    <property type="protein sequence ID" value="GAC44353.1"/>
    <property type="molecule type" value="Genomic_DNA"/>
</dbReference>
<protein>
    <submittedName>
        <fullName evidence="1">Asparaginase</fullName>
    </submittedName>
</protein>
<reference evidence="1 2" key="1">
    <citation type="submission" date="2012-10" db="EMBL/GenBank/DDBJ databases">
        <title>Draft Genome Sequence of Paenibacillus popilliae ATCC 14706T.</title>
        <authorList>
            <person name="Iiyama K."/>
            <person name="Mori K."/>
            <person name="Mon H."/>
            <person name="Chieda Y."/>
            <person name="Lee J.M."/>
            <person name="Kusakabe T."/>
            <person name="Tashiro K."/>
            <person name="Asano S."/>
            <person name="Yasunaga-Aoki C."/>
            <person name="Shimizu S."/>
        </authorList>
    </citation>
    <scope>NUCLEOTIDE SEQUENCE [LARGE SCALE GENOMIC DNA]</scope>
    <source>
        <strain evidence="1 2">ATCC 14706</strain>
    </source>
</reference>
<gene>
    <name evidence="1" type="ORF">PPOP_3757</name>
</gene>
<evidence type="ECO:0000313" key="1">
    <source>
        <dbReference type="EMBL" id="GAC44353.1"/>
    </source>
</evidence>
<name>M9M8N1_PAEPP</name>
<sequence length="74" mass="9126">MFVMLIEWETAYNEVLKEKIRHREEEREKFFMLFNIFCHEVKRVNPELFPVCLKLEELMNEAFGDLITERQQCI</sequence>
<proteinExistence type="predicted"/>
<dbReference type="Proteomes" id="UP000029453">
    <property type="component" value="Unassembled WGS sequence"/>
</dbReference>
<comment type="caution">
    <text evidence="1">The sequence shown here is derived from an EMBL/GenBank/DDBJ whole genome shotgun (WGS) entry which is preliminary data.</text>
</comment>
<organism evidence="1 2">
    <name type="scientific">Paenibacillus popilliae ATCC 14706</name>
    <dbReference type="NCBI Taxonomy" id="1212764"/>
    <lineage>
        <taxon>Bacteria</taxon>
        <taxon>Bacillati</taxon>
        <taxon>Bacillota</taxon>
        <taxon>Bacilli</taxon>
        <taxon>Bacillales</taxon>
        <taxon>Paenibacillaceae</taxon>
        <taxon>Paenibacillus</taxon>
    </lineage>
</organism>
<keyword evidence="2" id="KW-1185">Reference proteome</keyword>
<dbReference type="OrthoDB" id="2673760at2"/>